<dbReference type="Gene3D" id="3.30.465.10">
    <property type="match status" value="1"/>
</dbReference>
<dbReference type="SUPFAM" id="SSF56176">
    <property type="entry name" value="FAD-binding/transporter-associated domain-like"/>
    <property type="match status" value="1"/>
</dbReference>
<dbReference type="PANTHER" id="PTHR11748">
    <property type="entry name" value="D-LACTATE DEHYDROGENASE"/>
    <property type="match status" value="1"/>
</dbReference>
<evidence type="ECO:0000313" key="6">
    <source>
        <dbReference type="Proteomes" id="UP001379235"/>
    </source>
</evidence>
<dbReference type="RefSeq" id="WP_339966108.1">
    <property type="nucleotide sequence ID" value="NZ_JBBHJY010000003.1"/>
</dbReference>
<dbReference type="InterPro" id="IPR016169">
    <property type="entry name" value="FAD-bd_PCMH_sub2"/>
</dbReference>
<dbReference type="InterPro" id="IPR036318">
    <property type="entry name" value="FAD-bd_PCMH-like_sf"/>
</dbReference>
<dbReference type="SUPFAM" id="SSF55103">
    <property type="entry name" value="FAD-linked oxidases, C-terminal domain"/>
    <property type="match status" value="1"/>
</dbReference>
<evidence type="ECO:0000256" key="1">
    <source>
        <dbReference type="ARBA" id="ARBA00008000"/>
    </source>
</evidence>
<reference evidence="5 6" key="1">
    <citation type="submission" date="2024-03" db="EMBL/GenBank/DDBJ databases">
        <authorList>
            <person name="Jo J.-H."/>
        </authorList>
    </citation>
    <scope>NUCLEOTIDE SEQUENCE [LARGE SCALE GENOMIC DNA]</scope>
    <source>
        <strain evidence="5 6">AS3R-12</strain>
    </source>
</reference>
<proteinExistence type="inferred from homology"/>
<dbReference type="Proteomes" id="UP001379235">
    <property type="component" value="Unassembled WGS sequence"/>
</dbReference>
<sequence>MTILSPCPPALRDRFAQLVGSENCRDDEASLRLFSEDIWAASDHVAVLIVAPETTEQLAAVVALAHAEGLPIAPRGAGMGYTSSYVPAAPNTISIDTTRMDKVLAISAEDMTVTVQAGCSWLALNEALKPHGLRTPFWGPMSGITSTIGGGISQLNAMFGAGHYGTSSESMIAMTMVLADGRILRTGARGADGDTPFYRHYGPDLAALFCGDSGTLGIKAEVTLRLIRTPAFEDCASFSFGNGEAMLEALAEIARAGLAAETCGFDPGLARVRMKRMSLTQDVKTLGKVIAKEKNLGKGLLAAAKVAFGGRDFIDDGDYSMHITCEGRSKAGVADDIAQVRAIAARFGGTETANTIAKVIRAMPFPQPNSMLGPEGESWAPVHGHVSLSNAPKLLGRIEAYFAEMQPRFDAIGIFTGFLFTSLSTNALTIEPVFFWPEGYRPVHAAMVEPSHLARLKQMGSAPEATALVTEAREHIKAICAEFGAAHFQIGRAYDWRGSRDEAFRDVIDAVKAVVDPKGLFNPGGLGFPK</sequence>
<dbReference type="PROSITE" id="PS51387">
    <property type="entry name" value="FAD_PCMH"/>
    <property type="match status" value="1"/>
</dbReference>
<name>A0ABU8S768_9SPHN</name>
<dbReference type="InterPro" id="IPR016166">
    <property type="entry name" value="FAD-bd_PCMH"/>
</dbReference>
<keyword evidence="2" id="KW-0285">Flavoprotein</keyword>
<feature type="domain" description="FAD-binding PCMH-type" evidence="4">
    <location>
        <begin position="42"/>
        <end position="229"/>
    </location>
</feature>
<evidence type="ECO:0000259" key="4">
    <source>
        <dbReference type="PROSITE" id="PS51387"/>
    </source>
</evidence>
<dbReference type="EMBL" id="JBBHJY010000003">
    <property type="protein sequence ID" value="MEJ6009811.1"/>
    <property type="molecule type" value="Genomic_DNA"/>
</dbReference>
<accession>A0ABU8S768</accession>
<organism evidence="5 6">
    <name type="scientific">Novosphingobium aquae</name>
    <dbReference type="NCBI Taxonomy" id="3133435"/>
    <lineage>
        <taxon>Bacteria</taxon>
        <taxon>Pseudomonadati</taxon>
        <taxon>Pseudomonadota</taxon>
        <taxon>Alphaproteobacteria</taxon>
        <taxon>Sphingomonadales</taxon>
        <taxon>Sphingomonadaceae</taxon>
        <taxon>Novosphingobium</taxon>
    </lineage>
</organism>
<keyword evidence="3" id="KW-0274">FAD</keyword>
<protein>
    <submittedName>
        <fullName evidence="5">FAD-binding oxidoreductase</fullName>
    </submittedName>
</protein>
<gene>
    <name evidence="5" type="ORF">WG900_07755</name>
</gene>
<dbReference type="PANTHER" id="PTHR11748:SF111">
    <property type="entry name" value="D-LACTATE DEHYDROGENASE, MITOCHONDRIAL-RELATED"/>
    <property type="match status" value="1"/>
</dbReference>
<comment type="similarity">
    <text evidence="1">Belongs to the FAD-binding oxidoreductase/transferase type 4 family.</text>
</comment>
<evidence type="ECO:0000256" key="3">
    <source>
        <dbReference type="ARBA" id="ARBA00022827"/>
    </source>
</evidence>
<dbReference type="Pfam" id="PF01565">
    <property type="entry name" value="FAD_binding_4"/>
    <property type="match status" value="1"/>
</dbReference>
<dbReference type="InterPro" id="IPR006094">
    <property type="entry name" value="Oxid_FAD_bind_N"/>
</dbReference>
<evidence type="ECO:0000313" key="5">
    <source>
        <dbReference type="EMBL" id="MEJ6009811.1"/>
    </source>
</evidence>
<keyword evidence="6" id="KW-1185">Reference proteome</keyword>
<evidence type="ECO:0000256" key="2">
    <source>
        <dbReference type="ARBA" id="ARBA00022630"/>
    </source>
</evidence>
<comment type="caution">
    <text evidence="5">The sequence shown here is derived from an EMBL/GenBank/DDBJ whole genome shotgun (WGS) entry which is preliminary data.</text>
</comment>
<dbReference type="InterPro" id="IPR016164">
    <property type="entry name" value="FAD-linked_Oxase-like_C"/>
</dbReference>